<dbReference type="PROSITE" id="PS50943">
    <property type="entry name" value="HTH_CROC1"/>
    <property type="match status" value="1"/>
</dbReference>
<name>A0A4Y4E5Y3_CELCE</name>
<accession>A0A4Y4E5Y3</accession>
<reference evidence="2 3" key="1">
    <citation type="submission" date="2019-06" db="EMBL/GenBank/DDBJ databases">
        <title>Whole genome shotgun sequence of Cellulosimicrobium cellulans NBRC 15516.</title>
        <authorList>
            <person name="Hosoyama A."/>
            <person name="Uohara A."/>
            <person name="Ohji S."/>
            <person name="Ichikawa N."/>
        </authorList>
    </citation>
    <scope>NUCLEOTIDE SEQUENCE [LARGE SCALE GENOMIC DNA]</scope>
    <source>
        <strain evidence="2 3">NBRC 15516</strain>
    </source>
</reference>
<organism evidence="2 3">
    <name type="scientific">Cellulosimicrobium cellulans</name>
    <name type="common">Arthrobacter luteus</name>
    <dbReference type="NCBI Taxonomy" id="1710"/>
    <lineage>
        <taxon>Bacteria</taxon>
        <taxon>Bacillati</taxon>
        <taxon>Actinomycetota</taxon>
        <taxon>Actinomycetes</taxon>
        <taxon>Micrococcales</taxon>
        <taxon>Promicromonosporaceae</taxon>
        <taxon>Cellulosimicrobium</taxon>
    </lineage>
</organism>
<proteinExistence type="predicted"/>
<dbReference type="SUPFAM" id="SSF47413">
    <property type="entry name" value="lambda repressor-like DNA-binding domains"/>
    <property type="match status" value="1"/>
</dbReference>
<comment type="caution">
    <text evidence="2">The sequence shown here is derived from an EMBL/GenBank/DDBJ whole genome shotgun (WGS) entry which is preliminary data.</text>
</comment>
<dbReference type="InterPro" id="IPR010982">
    <property type="entry name" value="Lambda_DNA-bd_dom_sf"/>
</dbReference>
<evidence type="ECO:0000313" key="3">
    <source>
        <dbReference type="Proteomes" id="UP000316659"/>
    </source>
</evidence>
<protein>
    <recommendedName>
        <fullName evidence="1">HTH cro/C1-type domain-containing protein</fullName>
    </recommendedName>
</protein>
<dbReference type="RefSeq" id="WP_141390363.1">
    <property type="nucleotide sequence ID" value="NZ_BJNZ01000021.1"/>
</dbReference>
<dbReference type="GO" id="GO:0003677">
    <property type="term" value="F:DNA binding"/>
    <property type="evidence" value="ECO:0007669"/>
    <property type="project" value="InterPro"/>
</dbReference>
<dbReference type="InterPro" id="IPR001387">
    <property type="entry name" value="Cro/C1-type_HTH"/>
</dbReference>
<evidence type="ECO:0000259" key="1">
    <source>
        <dbReference type="PROSITE" id="PS50943"/>
    </source>
</evidence>
<dbReference type="AlphaFoldDB" id="A0A4Y4E5Y3"/>
<feature type="domain" description="HTH cro/C1-type" evidence="1">
    <location>
        <begin position="47"/>
        <end position="101"/>
    </location>
</feature>
<gene>
    <name evidence="2" type="ORF">CCE02nite_29290</name>
</gene>
<dbReference type="SMART" id="SM00530">
    <property type="entry name" value="HTH_XRE"/>
    <property type="match status" value="1"/>
</dbReference>
<evidence type="ECO:0000313" key="2">
    <source>
        <dbReference type="EMBL" id="GED10930.1"/>
    </source>
</evidence>
<dbReference type="CDD" id="cd00093">
    <property type="entry name" value="HTH_XRE"/>
    <property type="match status" value="1"/>
</dbReference>
<dbReference type="Proteomes" id="UP000316659">
    <property type="component" value="Unassembled WGS sequence"/>
</dbReference>
<sequence>MDVPSAVPTAVPNAVPSAAPTAVTASPRARAGARPEPLLRHVIGGILRRARLAQGRTLVDVAAAARVSTAYLSEVERGRKEASSEVLAAVCGALGLRLVDLVARTGEELRPVAPVRVLSSVRERGALSAPRHPAPAGEPVRDLPVARTTIATPALAARPTARAADVLLLAA</sequence>
<dbReference type="Gene3D" id="1.10.260.40">
    <property type="entry name" value="lambda repressor-like DNA-binding domains"/>
    <property type="match status" value="1"/>
</dbReference>
<dbReference type="Pfam" id="PF01381">
    <property type="entry name" value="HTH_3"/>
    <property type="match status" value="1"/>
</dbReference>
<dbReference type="EMBL" id="BJNZ01000021">
    <property type="protein sequence ID" value="GED10930.1"/>
    <property type="molecule type" value="Genomic_DNA"/>
</dbReference>